<dbReference type="InterPro" id="IPR015915">
    <property type="entry name" value="Kelch-typ_b-propeller"/>
</dbReference>
<feature type="compositionally biased region" description="Basic and acidic residues" evidence="3">
    <location>
        <begin position="424"/>
        <end position="435"/>
    </location>
</feature>
<keyword evidence="7" id="KW-1185">Reference proteome</keyword>
<feature type="region of interest" description="Disordered" evidence="3">
    <location>
        <begin position="642"/>
        <end position="690"/>
    </location>
</feature>
<evidence type="ECO:0000256" key="3">
    <source>
        <dbReference type="SAM" id="MobiDB-lite"/>
    </source>
</evidence>
<feature type="transmembrane region" description="Helical" evidence="4">
    <location>
        <begin position="376"/>
        <end position="399"/>
    </location>
</feature>
<proteinExistence type="predicted"/>
<dbReference type="Gene3D" id="2.120.10.80">
    <property type="entry name" value="Kelch-type beta propeller"/>
    <property type="match status" value="2"/>
</dbReference>
<sequence length="812" mass="86226">MRLILILGLLALFFPALEAASSLGNPISPPWRGFHCAAVAGSSANRYIMIHGGISDSKASTPLDSPASSELFLFDLEHSNWFQPSIEGGLDVPQKLHPCAPNDDRSQVFVYTPVLADNESSHLQVLDTSHWTWSNPAQSGPAPTSRQGPSFSPAPSGSMFFFGGRPVDASGNPDTSSISTDLSVLDTSSLAWTSKANGNGLMFHSACYLSETDSIIVFGGASQDALSFANVRTYSLTAQTWDVNPTIDNASSGPSPRAFHSAACLSNQMIVFGGTDAYTSTKPTDSTVWILTGTSSNGRATYKWSQAPITDKTKGPSARFGHSALLQDDKMYVYGGVGTGGDTNMYVLDTQAWSWNVVSISGNGGSSESGSNTTTVLIASIVSGVFAILAMGIIAAVGVRNWRRRKGKQGPTDDDGVASGDAKTCSDRGPDKDDGGTQLSVLPSHSRGSSKDSSDSDADSGHLRSYGDLTYDQRLSLAPNQLDDPRGSAYAALVGPGSVSGVAPPPPAASTTHRPRLYSTNSDYLLDSPMHPQVLPGGSQPRTPVESSVDQWLPHPSAASRHRRDSIASNIPSPIAPIRYIPSPPAILIGRSFDSDRPLSLVSPDGIPYPTLVSPTLSPSSPHPDDHHLHLDVPIARPITPPAPPRLNTLFANFQPMSSSDNDSTPNSPNPRMRSYHTIGSNSVDFDQQRRRVSSRLIQVAQTDGDAFISPLDKIARLQLDDLIAEPAHQNSGGGGGDGSSGSRTPSTTLTPSTARTQFGGDESYFFTQLRRSSTVSRPSSTLGLGRWDVEEKMDLKDGGFELDKDVRAFVV</sequence>
<feature type="region of interest" description="Disordered" evidence="3">
    <location>
        <begin position="406"/>
        <end position="465"/>
    </location>
</feature>
<dbReference type="PANTHER" id="PTHR46093:SF18">
    <property type="entry name" value="FIBRONECTIN TYPE-III DOMAIN-CONTAINING PROTEIN"/>
    <property type="match status" value="1"/>
</dbReference>
<dbReference type="SUPFAM" id="SSF117281">
    <property type="entry name" value="Kelch motif"/>
    <property type="match status" value="1"/>
</dbReference>
<feature type="region of interest" description="Disordered" evidence="3">
    <location>
        <begin position="727"/>
        <end position="759"/>
    </location>
</feature>
<keyword evidence="2" id="KW-0677">Repeat</keyword>
<name>A0A4V1J5U3_9FUNG</name>
<evidence type="ECO:0000256" key="5">
    <source>
        <dbReference type="SAM" id="SignalP"/>
    </source>
</evidence>
<dbReference type="AlphaFoldDB" id="A0A4V1J5U3"/>
<keyword evidence="5" id="KW-0732">Signal</keyword>
<dbReference type="EMBL" id="ML002216">
    <property type="protein sequence ID" value="RKP40259.1"/>
    <property type="molecule type" value="Genomic_DNA"/>
</dbReference>
<evidence type="ECO:0000313" key="6">
    <source>
        <dbReference type="EMBL" id="RKP40259.1"/>
    </source>
</evidence>
<dbReference type="PANTHER" id="PTHR46093">
    <property type="entry name" value="ACYL-COA-BINDING DOMAIN-CONTAINING PROTEIN 5"/>
    <property type="match status" value="1"/>
</dbReference>
<evidence type="ECO:0000313" key="7">
    <source>
        <dbReference type="Proteomes" id="UP000268162"/>
    </source>
</evidence>
<evidence type="ECO:0000256" key="2">
    <source>
        <dbReference type="ARBA" id="ARBA00022737"/>
    </source>
</evidence>
<keyword evidence="4" id="KW-0812">Transmembrane</keyword>
<keyword evidence="1" id="KW-0880">Kelch repeat</keyword>
<feature type="compositionally biased region" description="Low complexity" evidence="3">
    <location>
        <begin position="658"/>
        <end position="671"/>
    </location>
</feature>
<dbReference type="Pfam" id="PF24681">
    <property type="entry name" value="Kelch_KLHDC2_KLHL20_DRC7"/>
    <property type="match status" value="1"/>
</dbReference>
<evidence type="ECO:0000256" key="1">
    <source>
        <dbReference type="ARBA" id="ARBA00022441"/>
    </source>
</evidence>
<reference evidence="7" key="1">
    <citation type="journal article" date="2018" name="Nat. Microbiol.">
        <title>Leveraging single-cell genomics to expand the fungal tree of life.</title>
        <authorList>
            <person name="Ahrendt S.R."/>
            <person name="Quandt C.A."/>
            <person name="Ciobanu D."/>
            <person name="Clum A."/>
            <person name="Salamov A."/>
            <person name="Andreopoulos B."/>
            <person name="Cheng J.F."/>
            <person name="Woyke T."/>
            <person name="Pelin A."/>
            <person name="Henrissat B."/>
            <person name="Reynolds N.K."/>
            <person name="Benny G.L."/>
            <person name="Smith M.E."/>
            <person name="James T.Y."/>
            <person name="Grigoriev I.V."/>
        </authorList>
    </citation>
    <scope>NUCLEOTIDE SEQUENCE [LARGE SCALE GENOMIC DNA]</scope>
    <source>
        <strain evidence="7">RSA 468</strain>
    </source>
</reference>
<keyword evidence="4" id="KW-0472">Membrane</keyword>
<dbReference type="OrthoDB" id="45365at2759"/>
<dbReference type="STRING" id="215637.A0A4V1J5U3"/>
<feature type="compositionally biased region" description="Low complexity" evidence="3">
    <location>
        <begin position="741"/>
        <end position="757"/>
    </location>
</feature>
<feature type="chain" id="PRO_5020695593" description="Galactose oxidase" evidence="5">
    <location>
        <begin position="20"/>
        <end position="812"/>
    </location>
</feature>
<dbReference type="Proteomes" id="UP000268162">
    <property type="component" value="Unassembled WGS sequence"/>
</dbReference>
<organism evidence="6 7">
    <name type="scientific">Dimargaris cristalligena</name>
    <dbReference type="NCBI Taxonomy" id="215637"/>
    <lineage>
        <taxon>Eukaryota</taxon>
        <taxon>Fungi</taxon>
        <taxon>Fungi incertae sedis</taxon>
        <taxon>Zoopagomycota</taxon>
        <taxon>Kickxellomycotina</taxon>
        <taxon>Dimargaritomycetes</taxon>
        <taxon>Dimargaritales</taxon>
        <taxon>Dimargaritaceae</taxon>
        <taxon>Dimargaris</taxon>
    </lineage>
</organism>
<keyword evidence="4" id="KW-1133">Transmembrane helix</keyword>
<feature type="compositionally biased region" description="Basic and acidic residues" evidence="3">
    <location>
        <begin position="449"/>
        <end position="462"/>
    </location>
</feature>
<evidence type="ECO:0000256" key="4">
    <source>
        <dbReference type="SAM" id="Phobius"/>
    </source>
</evidence>
<protein>
    <recommendedName>
        <fullName evidence="8">Galactose oxidase</fullName>
    </recommendedName>
</protein>
<gene>
    <name evidence="6" type="ORF">BJ085DRAFT_32305</name>
</gene>
<accession>A0A4V1J5U3</accession>
<evidence type="ECO:0008006" key="8">
    <source>
        <dbReference type="Google" id="ProtNLM"/>
    </source>
</evidence>
<feature type="signal peptide" evidence="5">
    <location>
        <begin position="1"/>
        <end position="19"/>
    </location>
</feature>